<proteinExistence type="inferred from homology"/>
<sequence>MKITKKLGSFLLLLWVTSMNLMWAQSYDKLWKQVEQAGKKGLPQTVIQLTDQIYEKGLQEHNAGQMLKAYVCRETYQERLTPDSLYTRLPQLEQWARSEKDAVNRAILYSLLAGDYADFVQRNRSALSNRTEVEGEMSGEDIRLWTARQLVDRIDACCTEALRDSAALLAVSAEQYVPFVELEEGSRFYGHDLYHLLASRAVDTYRTVETWADSLAKERIDGIYKNQIEAYKNRPGREDAMVLSTLDYWQNDRERFLYNAPEGKTGEAYLDALDDLIARYGSRPVCADVYLAKAHWLYTGHPRRVAQALQVCEEGIRRYASYKRTNALRNLREDILQPYLSVSSGQIAYPGDSLDLRVDYRNLKGFTLHLYKTDLTSFDLPIEGFNQKFLQKHARRVASHHYDLQVLPLEGVPAEDWQYSQNDTTFRLPVPDELSLYVVQVVPDDKRTEGRDRTYIVSSRLMVLTLSLPDNRMEVLALDRKTGHPVPGVTVAFYAASYNLSQDQKVTEVITDADGRAVLTWNKKILSYVARKDADVFLAPQRVYNNSYGRSVEEPAECLSLLTDRSLYRPGQTIYVKGIAYEKGKESARVLEGRTYTVSLLDVNGKEVSKQEVRTNDFGSFSTEFMLPTSCLNGNFQLRVGNLAASTVRVEEYKRPTFTITFDPVKEAYAWGDTVKLTGKVEAYNGAALQMLPLAYTVTRHSGIWRGEDKALAADTVQLDEEGRFSIPVFLEKASWMQTANHAYFRVQATVTGENGETQTEDRILNAWRWAYSFYSDLEGQVCKEDTLAATFRVENADGQLLEMEGTYRLYPVVDIKTGRTADAPMLQGTFTSGKRVVMDSSRLPSGYYQVVLSVKATDGKEVDNREMNAERFLLFSKRDRHLPVFMNDFIYEEQTAFDEEQPAVLYYGTSHNDAYVLVDIYNEQGRIEQSVLQLNDTLTCLTYPYKEVYGKGVDITFSFVKNGQLYTRRVSLTKREPERKLSMKWEVFRDRLRPGQQEEWRLVVKNPQGLPAAAEVLATMYDASLDQIYSHHQGLAVYFNRYIPYYNWQAASSGRTAVTPYFPVKSAQVTGWLFDHFYVCYPRLYGGDNVIVSIADVKGVSNHSVVSRGYNAKRVMTGAVAPQADMVQEEMVEVTQLSEMEVTEEAGTALDAGTLQPLENLRTNFAETAFFYPQLRTNEQGELVFSFTAPESLTRWNFRGYSHTRDMLTGVLEGTATTSKEFMLMPNLPRFVRVGDKTHIAASITNLTAEKVKGTAALTLFDPLTDKVITTLKDRFTVEAGRTEAVDFAFEVSDRYDLLGVRIVADGGEFSDGEQHVLPVLSNKTHVTETLALPVRGEETRTFSLDSLFNRHSRTATDRKLTVEFTGNPAWLAIQALPALNEPVSEDAISRATVWFANSLAAYIAASQPRIRSVFEAWKAQGGTKETLLSRLEQNPDLKNMLLSETPWLTEAQDESEQMARLATLFDLNTLSLRLSSSLHKLQELQDGDGAWSWYPGMPGNRYVTGYVLNLLVRLPLLTGEALTDEAALMRSKAFDFLHREIRRDYQRWLQQKPQVEIEHLSDFVLDYLYCLALSGEEIPAANREAYRYYLSKVPNELATGSVMRKSEALVILQKLGKKQQAEEFAASLREHLIQEDELGAHFAFLDSPYRWGMMPIPTHVAAMEALRLQGGNDALLEEMKLWLLQQKKTTSWDTPVSAVNAIYALLCTGSNWLENRGDVRIEIGKETLETQADASSVAGLSYVRRTYTEGSSAVKAKTVTVEKRDAGFAWGAVYAQYLSPMADLKQHGGELSVDKQLYLERVSADGSKSLVPLTGDVRLSVGDVVVSRITIRLDRAMDFVHLKDSRAACFEPVNALSGYRWGNIGYYEDVNDASTDFFFDSIGKGVYVLEHRDRVARSGSYETGIATMQCAYAPEYASHSVGGTVLIEEP</sequence>
<dbReference type="Pfam" id="PF01835">
    <property type="entry name" value="MG2"/>
    <property type="match status" value="1"/>
</dbReference>
<comment type="caution">
    <text evidence="3">The sequence shown here is derived from an EMBL/GenBank/DDBJ whole genome shotgun (WGS) entry which is preliminary data.</text>
</comment>
<dbReference type="InterPro" id="IPR041246">
    <property type="entry name" value="Bact_MG10"/>
</dbReference>
<dbReference type="Proteomes" id="UP000823862">
    <property type="component" value="Unassembled WGS sequence"/>
</dbReference>
<dbReference type="Pfam" id="PF00207">
    <property type="entry name" value="A2M"/>
    <property type="match status" value="1"/>
</dbReference>
<evidence type="ECO:0000313" key="3">
    <source>
        <dbReference type="EMBL" id="HJA86650.1"/>
    </source>
</evidence>
<comment type="similarity">
    <text evidence="1">Belongs to the protease inhibitor I39 (alpha-2-macroglobulin) family. Bacterial alpha-2-macroglobulin subfamily.</text>
</comment>
<protein>
    <submittedName>
        <fullName evidence="3">Alpha-2-macroglobulin</fullName>
    </submittedName>
</protein>
<reference evidence="3" key="1">
    <citation type="journal article" date="2021" name="PeerJ">
        <title>Extensive microbial diversity within the chicken gut microbiome revealed by metagenomics and culture.</title>
        <authorList>
            <person name="Gilroy R."/>
            <person name="Ravi A."/>
            <person name="Getino M."/>
            <person name="Pursley I."/>
            <person name="Horton D.L."/>
            <person name="Alikhan N.F."/>
            <person name="Baker D."/>
            <person name="Gharbi K."/>
            <person name="Hall N."/>
            <person name="Watson M."/>
            <person name="Adriaenssens E.M."/>
            <person name="Foster-Nyarko E."/>
            <person name="Jarju S."/>
            <person name="Secka A."/>
            <person name="Antonio M."/>
            <person name="Oren A."/>
            <person name="Chaudhuri R.R."/>
            <person name="La Ragione R."/>
            <person name="Hildebrand F."/>
            <person name="Pallen M.J."/>
        </authorList>
    </citation>
    <scope>NUCLEOTIDE SEQUENCE</scope>
    <source>
        <strain evidence="3">ChiHjej12B11-9795</strain>
    </source>
</reference>
<gene>
    <name evidence="3" type="ORF">H9950_10765</name>
</gene>
<organism evidence="3 4">
    <name type="scientific">Candidatus Bacteroides avicola</name>
    <dbReference type="NCBI Taxonomy" id="2838468"/>
    <lineage>
        <taxon>Bacteria</taxon>
        <taxon>Pseudomonadati</taxon>
        <taxon>Bacteroidota</taxon>
        <taxon>Bacteroidia</taxon>
        <taxon>Bacteroidales</taxon>
        <taxon>Bacteroidaceae</taxon>
        <taxon>Bacteroides</taxon>
    </lineage>
</organism>
<dbReference type="Gene3D" id="2.60.40.1930">
    <property type="match status" value="1"/>
</dbReference>
<feature type="domain" description="Alpha-2-macroglobulin" evidence="2">
    <location>
        <begin position="1169"/>
        <end position="1259"/>
    </location>
</feature>
<dbReference type="Pfam" id="PF17973">
    <property type="entry name" value="bMG10"/>
    <property type="match status" value="1"/>
</dbReference>
<dbReference type="InterPro" id="IPR002890">
    <property type="entry name" value="MG2"/>
</dbReference>
<dbReference type="InterPro" id="IPR051802">
    <property type="entry name" value="YfhM-like"/>
</dbReference>
<dbReference type="PANTHER" id="PTHR40094">
    <property type="entry name" value="ALPHA-2-MACROGLOBULIN HOMOLOG"/>
    <property type="match status" value="1"/>
</dbReference>
<dbReference type="InterPro" id="IPR008930">
    <property type="entry name" value="Terpenoid_cyclase/PrenylTrfase"/>
</dbReference>
<evidence type="ECO:0000313" key="4">
    <source>
        <dbReference type="Proteomes" id="UP000823862"/>
    </source>
</evidence>
<dbReference type="SMART" id="SM01360">
    <property type="entry name" value="A2M"/>
    <property type="match status" value="1"/>
</dbReference>
<reference evidence="3" key="2">
    <citation type="submission" date="2021-04" db="EMBL/GenBank/DDBJ databases">
        <authorList>
            <person name="Gilroy R."/>
        </authorList>
    </citation>
    <scope>NUCLEOTIDE SEQUENCE</scope>
    <source>
        <strain evidence="3">ChiHjej12B11-9795</strain>
    </source>
</reference>
<dbReference type="EMBL" id="DWZI01000053">
    <property type="protein sequence ID" value="HJA86650.1"/>
    <property type="molecule type" value="Genomic_DNA"/>
</dbReference>
<evidence type="ECO:0000259" key="2">
    <source>
        <dbReference type="SMART" id="SM01360"/>
    </source>
</evidence>
<dbReference type="InterPro" id="IPR001599">
    <property type="entry name" value="Macroglobln_a2"/>
</dbReference>
<dbReference type="PANTHER" id="PTHR40094:SF1">
    <property type="entry name" value="UBIQUITIN DOMAIN-CONTAINING PROTEIN"/>
    <property type="match status" value="1"/>
</dbReference>
<dbReference type="GO" id="GO:0004866">
    <property type="term" value="F:endopeptidase inhibitor activity"/>
    <property type="evidence" value="ECO:0007669"/>
    <property type="project" value="InterPro"/>
</dbReference>
<accession>A0A9D2HW85</accession>
<evidence type="ECO:0000256" key="1">
    <source>
        <dbReference type="ARBA" id="ARBA00010556"/>
    </source>
</evidence>
<name>A0A9D2HW85_9BACE</name>
<dbReference type="Gene3D" id="1.50.10.20">
    <property type="match status" value="1"/>
</dbReference>
<dbReference type="SUPFAM" id="SSF48239">
    <property type="entry name" value="Terpenoid cyclases/Protein prenyltransferases"/>
    <property type="match status" value="1"/>
</dbReference>